<evidence type="ECO:0000256" key="11">
    <source>
        <dbReference type="ARBA" id="ARBA00023098"/>
    </source>
</evidence>
<evidence type="ECO:0000256" key="9">
    <source>
        <dbReference type="ARBA" id="ARBA00022989"/>
    </source>
</evidence>
<dbReference type="InterPro" id="IPR006694">
    <property type="entry name" value="Fatty_acid_hydroxylase"/>
</dbReference>
<dbReference type="Pfam" id="PF04116">
    <property type="entry name" value="FA_hydroxylase"/>
    <property type="match status" value="1"/>
</dbReference>
<dbReference type="InterPro" id="IPR014430">
    <property type="entry name" value="Scs7"/>
</dbReference>
<evidence type="ECO:0000256" key="13">
    <source>
        <dbReference type="ARBA" id="ARBA00023160"/>
    </source>
</evidence>
<evidence type="ECO:0000313" key="17">
    <source>
        <dbReference type="Proteomes" id="UP001041814"/>
    </source>
</evidence>
<organism evidence="16 17">
    <name type="scientific">Rubrivivax gelatinosus</name>
    <name type="common">Rhodocyclus gelatinosus</name>
    <name type="synonym">Rhodopseudomonas gelatinosa</name>
    <dbReference type="NCBI Taxonomy" id="28068"/>
    <lineage>
        <taxon>Bacteria</taxon>
        <taxon>Pseudomonadati</taxon>
        <taxon>Pseudomonadota</taxon>
        <taxon>Betaproteobacteria</taxon>
        <taxon>Burkholderiales</taxon>
        <taxon>Sphaerotilaceae</taxon>
        <taxon>Rubrivivax</taxon>
    </lineage>
</organism>
<comment type="caution">
    <text evidence="16">The sequence shown here is derived from an EMBL/GenBank/DDBJ whole genome shotgun (WGS) entry which is preliminary data.</text>
</comment>
<evidence type="ECO:0000256" key="5">
    <source>
        <dbReference type="ARBA" id="ARBA00022723"/>
    </source>
</evidence>
<evidence type="ECO:0000256" key="6">
    <source>
        <dbReference type="ARBA" id="ARBA00022824"/>
    </source>
</evidence>
<evidence type="ECO:0000256" key="4">
    <source>
        <dbReference type="ARBA" id="ARBA00022692"/>
    </source>
</evidence>
<evidence type="ECO:0000256" key="3">
    <source>
        <dbReference type="ARBA" id="ARBA00022516"/>
    </source>
</evidence>
<keyword evidence="8" id="KW-0862">Zinc</keyword>
<proteinExistence type="predicted"/>
<feature type="transmembrane region" description="Helical" evidence="14">
    <location>
        <begin position="71"/>
        <end position="98"/>
    </location>
</feature>
<comment type="cofactor">
    <cofactor evidence="1">
        <name>Zn(2+)</name>
        <dbReference type="ChEBI" id="CHEBI:29105"/>
    </cofactor>
</comment>
<reference evidence="16" key="1">
    <citation type="submission" date="2017-08" db="EMBL/GenBank/DDBJ databases">
        <authorList>
            <person name="Imhoff J.F."/>
            <person name="Rahn T."/>
            <person name="Kuenzel S."/>
            <person name="Neulinger S.C."/>
        </authorList>
    </citation>
    <scope>NUCLEOTIDE SEQUENCE</scope>
    <source>
        <strain evidence="16">IM 151</strain>
    </source>
</reference>
<evidence type="ECO:0000256" key="14">
    <source>
        <dbReference type="SAM" id="Phobius"/>
    </source>
</evidence>
<keyword evidence="5" id="KW-0479">Metal-binding</keyword>
<keyword evidence="12 14" id="KW-0472">Membrane</keyword>
<feature type="transmembrane region" description="Helical" evidence="14">
    <location>
        <begin position="104"/>
        <end position="124"/>
    </location>
</feature>
<sequence length="173" mass="18759">MRADFAFYGLLVLGLAAVVPALTPPGGGAQALLWTAAGAGAWTLAEYGLHRFVLHGLPPFRRWHALHHERPCALIGTPTVLTAALFLVAVFLPVAWLAPTWRGLALSWGVMLGYLVYIGVHHAVHHAPAATPWLRRQRHWHALHHRAGKPACYGVSVRLWDHVFGSTGGGSGR</sequence>
<evidence type="ECO:0000256" key="7">
    <source>
        <dbReference type="ARBA" id="ARBA00022832"/>
    </source>
</evidence>
<reference evidence="16" key="2">
    <citation type="journal article" date="2020" name="Microorganisms">
        <title>Osmotic Adaptation and Compatible Solute Biosynthesis of Phototrophic Bacteria as Revealed from Genome Analyses.</title>
        <authorList>
            <person name="Imhoff J.F."/>
            <person name="Rahn T."/>
            <person name="Kunzel S."/>
            <person name="Keller A."/>
            <person name="Neulinger S.C."/>
        </authorList>
    </citation>
    <scope>NUCLEOTIDE SEQUENCE</scope>
    <source>
        <strain evidence="16">IM 151</strain>
    </source>
</reference>
<dbReference type="PANTHER" id="PTHR12863">
    <property type="entry name" value="FATTY ACID HYDROXYLASE"/>
    <property type="match status" value="1"/>
</dbReference>
<dbReference type="Proteomes" id="UP001041814">
    <property type="component" value="Unassembled WGS sequence"/>
</dbReference>
<keyword evidence="7" id="KW-0276">Fatty acid metabolism</keyword>
<comment type="subcellular location">
    <subcellularLocation>
        <location evidence="2">Endoplasmic reticulum membrane</location>
        <topology evidence="2">Multi-pass membrane protein</topology>
    </subcellularLocation>
</comment>
<feature type="transmembrane region" description="Helical" evidence="14">
    <location>
        <begin position="31"/>
        <end position="50"/>
    </location>
</feature>
<feature type="domain" description="Fatty acid hydroxylase" evidence="15">
    <location>
        <begin position="37"/>
        <end position="166"/>
    </location>
</feature>
<evidence type="ECO:0000256" key="12">
    <source>
        <dbReference type="ARBA" id="ARBA00023136"/>
    </source>
</evidence>
<evidence type="ECO:0000256" key="10">
    <source>
        <dbReference type="ARBA" id="ARBA00023002"/>
    </source>
</evidence>
<keyword evidence="11" id="KW-0443">Lipid metabolism</keyword>
<keyword evidence="4 14" id="KW-0812">Transmembrane</keyword>
<gene>
    <name evidence="16" type="ORF">CKO43_12560</name>
</gene>
<dbReference type="RefSeq" id="WP_200230029.1">
    <property type="nucleotide sequence ID" value="NZ_NRRT01000041.1"/>
</dbReference>
<dbReference type="EMBL" id="NRRU01000042">
    <property type="protein sequence ID" value="MBK1713611.1"/>
    <property type="molecule type" value="Genomic_DNA"/>
</dbReference>
<evidence type="ECO:0000259" key="15">
    <source>
        <dbReference type="Pfam" id="PF04116"/>
    </source>
</evidence>
<evidence type="ECO:0000256" key="2">
    <source>
        <dbReference type="ARBA" id="ARBA00004477"/>
    </source>
</evidence>
<keyword evidence="3" id="KW-0444">Lipid biosynthesis</keyword>
<name>A0ABS1DWX2_RUBGE</name>
<evidence type="ECO:0000256" key="1">
    <source>
        <dbReference type="ARBA" id="ARBA00001947"/>
    </source>
</evidence>
<keyword evidence="6" id="KW-0256">Endoplasmic reticulum</keyword>
<evidence type="ECO:0000313" key="16">
    <source>
        <dbReference type="EMBL" id="MBK1713611.1"/>
    </source>
</evidence>
<evidence type="ECO:0000256" key="8">
    <source>
        <dbReference type="ARBA" id="ARBA00022833"/>
    </source>
</evidence>
<protein>
    <recommendedName>
        <fullName evidence="15">Fatty acid hydroxylase domain-containing protein</fullName>
    </recommendedName>
</protein>
<accession>A0ABS1DWX2</accession>
<dbReference type="PANTHER" id="PTHR12863:SF1">
    <property type="entry name" value="FATTY ACID 2-HYDROXYLASE"/>
    <property type="match status" value="1"/>
</dbReference>
<keyword evidence="17" id="KW-1185">Reference proteome</keyword>
<keyword evidence="10" id="KW-0560">Oxidoreductase</keyword>
<keyword evidence="9 14" id="KW-1133">Transmembrane helix</keyword>
<keyword evidence="13" id="KW-0275">Fatty acid biosynthesis</keyword>